<name>L7VUD6_9BACT</name>
<evidence type="ECO:0000256" key="1">
    <source>
        <dbReference type="ARBA" id="ARBA00001946"/>
    </source>
</evidence>
<keyword evidence="7" id="KW-0067">ATP-binding</keyword>
<evidence type="ECO:0000256" key="7">
    <source>
        <dbReference type="ARBA" id="ARBA00022840"/>
    </source>
</evidence>
<dbReference type="GO" id="GO:0016779">
    <property type="term" value="F:nucleotidyltransferase activity"/>
    <property type="evidence" value="ECO:0007669"/>
    <property type="project" value="UniProtKB-KW"/>
</dbReference>
<evidence type="ECO:0000256" key="3">
    <source>
        <dbReference type="ARBA" id="ARBA00022679"/>
    </source>
</evidence>
<dbReference type="Pfam" id="PF01909">
    <property type="entry name" value="NTP_transf_2"/>
    <property type="match status" value="1"/>
</dbReference>
<keyword evidence="8" id="KW-0460">Magnesium</keyword>
<evidence type="ECO:0000256" key="8">
    <source>
        <dbReference type="ARBA" id="ARBA00022842"/>
    </source>
</evidence>
<reference evidence="11" key="1">
    <citation type="submission" date="2012-09" db="EMBL/GenBank/DDBJ databases">
        <title>Metagenomic Characterization of a Microbial Community in Wastewater Detects High Levels of Antibiotic Resistance.</title>
        <authorList>
            <person name="Abrams M."/>
            <person name="Caldwell A."/>
            <person name="Vandaei E."/>
            <person name="Lee W."/>
            <person name="Perrott J."/>
            <person name="Khan S.Y."/>
            <person name="Ta J."/>
            <person name="Romero D."/>
            <person name="Nguyen V."/>
            <person name="Pourmand N."/>
            <person name="Ouverney C.C."/>
        </authorList>
    </citation>
    <scope>NUCLEOTIDE SEQUENCE</scope>
</reference>
<evidence type="ECO:0000256" key="9">
    <source>
        <dbReference type="ARBA" id="ARBA00038276"/>
    </source>
</evidence>
<dbReference type="InterPro" id="IPR043519">
    <property type="entry name" value="NT_sf"/>
</dbReference>
<dbReference type="GO" id="GO:0046872">
    <property type="term" value="F:metal ion binding"/>
    <property type="evidence" value="ECO:0007669"/>
    <property type="project" value="UniProtKB-KW"/>
</dbReference>
<keyword evidence="3 11" id="KW-0808">Transferase</keyword>
<keyword evidence="5" id="KW-0479">Metal-binding</keyword>
<dbReference type="PANTHER" id="PTHR33571">
    <property type="entry name" value="SSL8005 PROTEIN"/>
    <property type="match status" value="1"/>
</dbReference>
<dbReference type="InterPro" id="IPR052038">
    <property type="entry name" value="Type-VII_TA_antitoxin"/>
</dbReference>
<evidence type="ECO:0000313" key="11">
    <source>
        <dbReference type="EMBL" id="AGC71069.1"/>
    </source>
</evidence>
<keyword evidence="4" id="KW-0548">Nucleotidyltransferase</keyword>
<protein>
    <submittedName>
        <fullName evidence="11">Putative nucleotidyltransferases</fullName>
    </submittedName>
</protein>
<dbReference type="AlphaFoldDB" id="L7VUD6"/>
<dbReference type="Gene3D" id="3.30.460.10">
    <property type="entry name" value="Beta Polymerase, domain 2"/>
    <property type="match status" value="1"/>
</dbReference>
<dbReference type="InterPro" id="IPR002934">
    <property type="entry name" value="Polymerase_NTP_transf_dom"/>
</dbReference>
<dbReference type="GO" id="GO:0005524">
    <property type="term" value="F:ATP binding"/>
    <property type="evidence" value="ECO:0007669"/>
    <property type="project" value="UniProtKB-KW"/>
</dbReference>
<evidence type="ECO:0000259" key="10">
    <source>
        <dbReference type="Pfam" id="PF01909"/>
    </source>
</evidence>
<keyword evidence="6" id="KW-0547">Nucleotide-binding</keyword>
<sequence>MAHSVSAQSQGSALDSVFEIREALKGGLAPLGATNLAVFGSVARREEREDSDIDLLVDLDANVGLFAMLRMRSLAEQLLGRSVDIVPRVGLKADIAEVVLREAIAL</sequence>
<evidence type="ECO:0000256" key="4">
    <source>
        <dbReference type="ARBA" id="ARBA00022695"/>
    </source>
</evidence>
<dbReference type="CDD" id="cd05403">
    <property type="entry name" value="NT_KNTase_like"/>
    <property type="match status" value="1"/>
</dbReference>
<organism evidence="11">
    <name type="scientific">uncultured bacterium A1Q1_fos_324</name>
    <dbReference type="NCBI Taxonomy" id="1256572"/>
    <lineage>
        <taxon>Bacteria</taxon>
        <taxon>environmental samples</taxon>
    </lineage>
</organism>
<proteinExistence type="inferred from homology"/>
<dbReference type="EMBL" id="JX649861">
    <property type="protein sequence ID" value="AGC71069.1"/>
    <property type="molecule type" value="Genomic_DNA"/>
</dbReference>
<dbReference type="PANTHER" id="PTHR33571:SF12">
    <property type="entry name" value="BSL3053 PROTEIN"/>
    <property type="match status" value="1"/>
</dbReference>
<dbReference type="SUPFAM" id="SSF81301">
    <property type="entry name" value="Nucleotidyltransferase"/>
    <property type="match status" value="1"/>
</dbReference>
<comment type="cofactor">
    <cofactor evidence="1">
        <name>Mg(2+)</name>
        <dbReference type="ChEBI" id="CHEBI:18420"/>
    </cofactor>
</comment>
<evidence type="ECO:0000256" key="2">
    <source>
        <dbReference type="ARBA" id="ARBA00022649"/>
    </source>
</evidence>
<evidence type="ECO:0000256" key="6">
    <source>
        <dbReference type="ARBA" id="ARBA00022741"/>
    </source>
</evidence>
<comment type="similarity">
    <text evidence="9">Belongs to the MntA antitoxin family.</text>
</comment>
<feature type="domain" description="Polymerase nucleotidyl transferase" evidence="10">
    <location>
        <begin position="33"/>
        <end position="104"/>
    </location>
</feature>
<keyword evidence="2" id="KW-1277">Toxin-antitoxin system</keyword>
<evidence type="ECO:0000256" key="5">
    <source>
        <dbReference type="ARBA" id="ARBA00022723"/>
    </source>
</evidence>
<accession>L7VUD6</accession>